<dbReference type="AlphaFoldDB" id="A0AAJ1TS91"/>
<name>A0AAJ1TS91_9HYPH</name>
<evidence type="ECO:0000313" key="3">
    <source>
        <dbReference type="EMBL" id="MDQ0545960.1"/>
    </source>
</evidence>
<proteinExistence type="predicted"/>
<evidence type="ECO:0000313" key="4">
    <source>
        <dbReference type="EMBL" id="MER2289885.1"/>
    </source>
</evidence>
<evidence type="ECO:0008006" key="7">
    <source>
        <dbReference type="Google" id="ProtNLM"/>
    </source>
</evidence>
<comment type="caution">
    <text evidence="3">The sequence shown here is derived from an EMBL/GenBank/DDBJ whole genome shotgun (WGS) entry which is preliminary data.</text>
</comment>
<feature type="chain" id="PRO_5042471982" description="Porin" evidence="2">
    <location>
        <begin position="20"/>
        <end position="82"/>
    </location>
</feature>
<organism evidence="3 5">
    <name type="scientific">Methylobacterium brachiatum</name>
    <dbReference type="NCBI Taxonomy" id="269660"/>
    <lineage>
        <taxon>Bacteria</taxon>
        <taxon>Pseudomonadati</taxon>
        <taxon>Pseudomonadota</taxon>
        <taxon>Alphaproteobacteria</taxon>
        <taxon>Hyphomicrobiales</taxon>
        <taxon>Methylobacteriaceae</taxon>
        <taxon>Methylobacterium</taxon>
    </lineage>
</organism>
<feature type="signal peptide" evidence="2">
    <location>
        <begin position="1"/>
        <end position="19"/>
    </location>
</feature>
<reference evidence="3" key="1">
    <citation type="submission" date="2023-07" db="EMBL/GenBank/DDBJ databases">
        <title>Genomic Encyclopedia of Type Strains, Phase IV (KMG-IV): sequencing the most valuable type-strain genomes for metagenomic binning, comparative biology and taxonomic classification.</title>
        <authorList>
            <person name="Goeker M."/>
        </authorList>
    </citation>
    <scope>NUCLEOTIDE SEQUENCE</scope>
    <source>
        <strain evidence="3">DSM 19569</strain>
    </source>
</reference>
<evidence type="ECO:0000256" key="1">
    <source>
        <dbReference type="SAM" id="MobiDB-lite"/>
    </source>
</evidence>
<evidence type="ECO:0000313" key="5">
    <source>
        <dbReference type="Proteomes" id="UP001223420"/>
    </source>
</evidence>
<keyword evidence="2" id="KW-0732">Signal</keyword>
<evidence type="ECO:0000313" key="6">
    <source>
        <dbReference type="Proteomes" id="UP001432995"/>
    </source>
</evidence>
<dbReference type="Proteomes" id="UP001432995">
    <property type="component" value="Unassembled WGS sequence"/>
</dbReference>
<protein>
    <recommendedName>
        <fullName evidence="7">Porin</fullName>
    </recommendedName>
</protein>
<feature type="region of interest" description="Disordered" evidence="1">
    <location>
        <begin position="35"/>
        <end position="62"/>
    </location>
</feature>
<dbReference type="Proteomes" id="UP001223420">
    <property type="component" value="Unassembled WGS sequence"/>
</dbReference>
<keyword evidence="6" id="KW-1185">Reference proteome</keyword>
<sequence>MRRLAFLALAGLIAAGAAAAEQPVRSRLCPEDLPEGVRLPPRPGCDAAAPKPPPARRGFYDLGGGTTVQIGGRVGAEFGARR</sequence>
<evidence type="ECO:0000256" key="2">
    <source>
        <dbReference type="SAM" id="SignalP"/>
    </source>
</evidence>
<dbReference type="EMBL" id="JBELQD010000018">
    <property type="protein sequence ID" value="MER2289885.1"/>
    <property type="molecule type" value="Genomic_DNA"/>
</dbReference>
<dbReference type="RefSeq" id="WP_230367454.1">
    <property type="nucleotide sequence ID" value="NZ_JAJALK010000012.1"/>
</dbReference>
<dbReference type="EMBL" id="JAUSWL010000011">
    <property type="protein sequence ID" value="MDQ0545960.1"/>
    <property type="molecule type" value="Genomic_DNA"/>
</dbReference>
<accession>A0AAJ1TS91</accession>
<gene>
    <name evidence="4" type="ORF">ABS770_16580</name>
    <name evidence="3" type="ORF">QO001_004908</name>
</gene>
<reference evidence="4" key="2">
    <citation type="submission" date="2024-06" db="EMBL/GenBank/DDBJ databases">
        <authorList>
            <person name="Campbell A.G."/>
        </authorList>
    </citation>
    <scope>NUCLEOTIDE SEQUENCE</scope>
    <source>
        <strain evidence="4">EM17</strain>
    </source>
</reference>